<dbReference type="AlphaFoldDB" id="X1G6J8"/>
<protein>
    <submittedName>
        <fullName evidence="2">Uncharacterized protein</fullName>
    </submittedName>
</protein>
<proteinExistence type="predicted"/>
<sequence length="30" mass="3270">GLNSPLPHKVLGMKKTGSKKYQQKNEGGFP</sequence>
<evidence type="ECO:0000313" key="2">
    <source>
        <dbReference type="EMBL" id="GAH53521.1"/>
    </source>
</evidence>
<feature type="non-terminal residue" evidence="2">
    <location>
        <position position="1"/>
    </location>
</feature>
<evidence type="ECO:0000256" key="1">
    <source>
        <dbReference type="SAM" id="MobiDB-lite"/>
    </source>
</evidence>
<reference evidence="2" key="1">
    <citation type="journal article" date="2014" name="Front. Microbiol.">
        <title>High frequency of phylogenetically diverse reductive dehalogenase-homologous genes in deep subseafloor sedimentary metagenomes.</title>
        <authorList>
            <person name="Kawai M."/>
            <person name="Futagami T."/>
            <person name="Toyoda A."/>
            <person name="Takaki Y."/>
            <person name="Nishi S."/>
            <person name="Hori S."/>
            <person name="Arai W."/>
            <person name="Tsubouchi T."/>
            <person name="Morono Y."/>
            <person name="Uchiyama I."/>
            <person name="Ito T."/>
            <person name="Fujiyama A."/>
            <person name="Inagaki F."/>
            <person name="Takami H."/>
        </authorList>
    </citation>
    <scope>NUCLEOTIDE SEQUENCE</scope>
    <source>
        <strain evidence="2">Expedition CK06-06</strain>
    </source>
</reference>
<name>X1G6J8_9ZZZZ</name>
<accession>X1G6J8</accession>
<organism evidence="2">
    <name type="scientific">marine sediment metagenome</name>
    <dbReference type="NCBI Taxonomy" id="412755"/>
    <lineage>
        <taxon>unclassified sequences</taxon>
        <taxon>metagenomes</taxon>
        <taxon>ecological metagenomes</taxon>
    </lineage>
</organism>
<feature type="region of interest" description="Disordered" evidence="1">
    <location>
        <begin position="1"/>
        <end position="30"/>
    </location>
</feature>
<comment type="caution">
    <text evidence="2">The sequence shown here is derived from an EMBL/GenBank/DDBJ whole genome shotgun (WGS) entry which is preliminary data.</text>
</comment>
<dbReference type="EMBL" id="BARU01023471">
    <property type="protein sequence ID" value="GAH53521.1"/>
    <property type="molecule type" value="Genomic_DNA"/>
</dbReference>
<gene>
    <name evidence="2" type="ORF">S03H2_38090</name>
</gene>